<reference evidence="2" key="3">
    <citation type="submission" date="2025-09" db="UniProtKB">
        <authorList>
            <consortium name="Ensembl"/>
        </authorList>
    </citation>
    <scope>IDENTIFICATION</scope>
</reference>
<dbReference type="PANTHER" id="PTHR15571:SF2">
    <property type="entry name" value="GEM-ASSOCIATED PROTEIN 4"/>
    <property type="match status" value="1"/>
</dbReference>
<sequence>MTLVMNRDMAVLQGAFILADKLCLPSSLSSLQKSDWGRVAHPVLEALKDICRQEELGAHPTTTNVSWLKKVVCVVWLKLLAREAGEDVETSWKENPFFAFQNGLPEVNHVVLLELLKSIDAAQTFANFLLYLPEAQICAELARLVEHMKSSPIREDDVRLLMEVWWELWKGRDEKMMGGEDGLETMFARQFAHLSSNSSRVSPQAAKRLKLDPSDLPTSSPTTDVLYILLHALKDIKDHLSSTDLCLQALSICLDAFYTDFLISEAVILPSKEKLHILSKVISIRERNDEKPSPELIRETLSDLHASHTPSQFQSSRMKLGEALKIITGLAQFWQSSGLLTACDKTNPSFPAFKLVQSVQRVLAALQKVEVPETLIENEDLETEKSILRGLLESLAFPSIESTPEVNARVTAIIISHHLDDYQNFALLFASEESLAVCDEHWMVCLEKNQAAFQQCDTLIKLTSALMSKLHSKSVNESQCRKLMKVVADIFTSLSLKDKNKVLTAMMRLSNRGFFGCSIPSAVNDRFEQELNMAFNCIVQGGGGVAQSNLNTAVSLVARVAFQNPEAALRACCHSAVFNKHGFALIAKILQQLPGLIGPGERKDEAQSDEEDRQEAMETVDEGKDAVRGGSVLCSCLQEMIKNKPLSASEKEQLLKYLGLLMMPVVAVEGEEGKQSFLPPQEVVNMFVLPNLSSAGQSCFDIELSLQLLHTALSVDIQEADSSSHWVLHCSPFPLLYVLAELDSQTLRCWEKLPEGTVHHWSMETKELLAVVLTTLGNVVGTEVAAAPSSWSRPLFWLYNKMEGLDWTVRFHLKPVWGKHFKNEVPSSLLTVCDLPEQEWSGLDLPQYGHGTGLLAWMECCSISDSLQSTMLSHLSLDQRRLDHVRMFSKGLLVALTQTLPWCSVSQWGRLLRVLRELITSGRLHVPFSLEYVDYLPLLDLRRFSSELRLSVLLLRVLQLLCGSSCSDWLSVDGWAHVGRLYAYAVREMINTIRAKLPLPSSGALTVPASPKTPAPGDSNTPCSSTKSPKLSRDSEKGLTQEEHSPLKSKDSQMIKEETIPSQEVLFVLSQLFCHVQHIQVMMPGGQYEPLFLSSLEILSHYEAIMAAFPDSSSALESDNTRHFFSTITDNLDNQEMKAVLQQKIAQLVSSAA</sequence>
<name>A0A671UAZ8_SPAAU</name>
<dbReference type="GeneTree" id="ENSGT00390000012296"/>
<feature type="compositionally biased region" description="Polar residues" evidence="1">
    <location>
        <begin position="1018"/>
        <end position="1029"/>
    </location>
</feature>
<dbReference type="Proteomes" id="UP000472265">
    <property type="component" value="Chromosome 2"/>
</dbReference>
<dbReference type="OrthoDB" id="9875414at2759"/>
<proteinExistence type="predicted"/>
<dbReference type="CTD" id="50628"/>
<dbReference type="GeneID" id="115569294"/>
<evidence type="ECO:0000313" key="2">
    <source>
        <dbReference type="Ensembl" id="ENSSAUP00010009929.1"/>
    </source>
</evidence>
<feature type="compositionally biased region" description="Basic and acidic residues" evidence="1">
    <location>
        <begin position="1031"/>
        <end position="1055"/>
    </location>
</feature>
<keyword evidence="3" id="KW-1185">Reference proteome</keyword>
<evidence type="ECO:0000256" key="1">
    <source>
        <dbReference type="SAM" id="MobiDB-lite"/>
    </source>
</evidence>
<dbReference type="Ensembl" id="ENSSAUT00010010566.1">
    <property type="protein sequence ID" value="ENSSAUP00010009929.1"/>
    <property type="gene ID" value="ENSSAUG00010004869.1"/>
</dbReference>
<gene>
    <name evidence="2" type="primary">gemin4</name>
</gene>
<feature type="region of interest" description="Disordered" evidence="1">
    <location>
        <begin position="1006"/>
        <end position="1055"/>
    </location>
</feature>
<accession>A0A671UAZ8</accession>
<dbReference type="InParanoid" id="A0A671UAZ8"/>
<protein>
    <submittedName>
        <fullName evidence="2">Gem (nuclear organelle) associated protein 4</fullName>
    </submittedName>
</protein>
<dbReference type="GO" id="GO:0006364">
    <property type="term" value="P:rRNA processing"/>
    <property type="evidence" value="ECO:0007669"/>
    <property type="project" value="InterPro"/>
</dbReference>
<dbReference type="RefSeq" id="XP_030253186.1">
    <property type="nucleotide sequence ID" value="XM_030397326.1"/>
</dbReference>
<feature type="region of interest" description="Disordered" evidence="1">
    <location>
        <begin position="599"/>
        <end position="622"/>
    </location>
</feature>
<dbReference type="PANTHER" id="PTHR15571">
    <property type="entry name" value="GEM-ASSOCIATED PROTEIN 4"/>
    <property type="match status" value="1"/>
</dbReference>
<organism evidence="2 3">
    <name type="scientific">Sparus aurata</name>
    <name type="common">Gilthead sea bream</name>
    <dbReference type="NCBI Taxonomy" id="8175"/>
    <lineage>
        <taxon>Eukaryota</taxon>
        <taxon>Metazoa</taxon>
        <taxon>Chordata</taxon>
        <taxon>Craniata</taxon>
        <taxon>Vertebrata</taxon>
        <taxon>Euteleostomi</taxon>
        <taxon>Actinopterygii</taxon>
        <taxon>Neopterygii</taxon>
        <taxon>Teleostei</taxon>
        <taxon>Neoteleostei</taxon>
        <taxon>Acanthomorphata</taxon>
        <taxon>Eupercaria</taxon>
        <taxon>Spariformes</taxon>
        <taxon>Sparidae</taxon>
        <taxon>Sparus</taxon>
    </lineage>
</organism>
<dbReference type="GO" id="GO:0032797">
    <property type="term" value="C:SMN complex"/>
    <property type="evidence" value="ECO:0007669"/>
    <property type="project" value="InterPro"/>
</dbReference>
<dbReference type="OMA" id="SCHNWLP"/>
<dbReference type="AlphaFoldDB" id="A0A671UAZ8"/>
<reference evidence="2" key="1">
    <citation type="submission" date="2021-04" db="EMBL/GenBank/DDBJ databases">
        <authorList>
            <consortium name="Wellcome Sanger Institute Data Sharing"/>
        </authorList>
    </citation>
    <scope>NUCLEOTIDE SEQUENCE [LARGE SCALE GENOMIC DNA]</scope>
</reference>
<reference evidence="2" key="2">
    <citation type="submission" date="2025-08" db="UniProtKB">
        <authorList>
            <consortium name="Ensembl"/>
        </authorList>
    </citation>
    <scope>IDENTIFICATION</scope>
</reference>
<dbReference type="InterPro" id="IPR033265">
    <property type="entry name" value="GEMIN4"/>
</dbReference>
<dbReference type="GO" id="GO:0000387">
    <property type="term" value="P:spliceosomal snRNP assembly"/>
    <property type="evidence" value="ECO:0007669"/>
    <property type="project" value="InterPro"/>
</dbReference>
<evidence type="ECO:0000313" key="3">
    <source>
        <dbReference type="Proteomes" id="UP000472265"/>
    </source>
</evidence>